<keyword evidence="3" id="KW-1185">Reference proteome</keyword>
<dbReference type="GO" id="GO:0003743">
    <property type="term" value="F:translation initiation factor activity"/>
    <property type="evidence" value="ECO:0007669"/>
    <property type="project" value="UniProtKB-KW"/>
</dbReference>
<organism evidence="2 3">
    <name type="scientific">Thalictrum thalictroides</name>
    <name type="common">Rue-anemone</name>
    <name type="synonym">Anemone thalictroides</name>
    <dbReference type="NCBI Taxonomy" id="46969"/>
    <lineage>
        <taxon>Eukaryota</taxon>
        <taxon>Viridiplantae</taxon>
        <taxon>Streptophyta</taxon>
        <taxon>Embryophyta</taxon>
        <taxon>Tracheophyta</taxon>
        <taxon>Spermatophyta</taxon>
        <taxon>Magnoliopsida</taxon>
        <taxon>Ranunculales</taxon>
        <taxon>Ranunculaceae</taxon>
        <taxon>Thalictroideae</taxon>
        <taxon>Thalictrum</taxon>
    </lineage>
</organism>
<sequence length="239" mass="26891">MVKRKAKKAVKKPNGDLASNSNCTNADEQPEIDKQRSHQEVERRIAACKAIRDAEKDNLLTLLHLLRSNFNNEQLQVPFLQFFQENLPNLDAKVYEKDDEVQLEVEWKDKDGNVSVTNADERNMHECLLQQISRSYPDFAAAGMPSVDGFEFSNKAAYTMDFLSAANFVMEEPSETQNLGLQNAFHTPGANSQRLSVGMTPKTLRLPKAGEMLLSVRGSPLGLYKDDNNMEAIHESEES</sequence>
<feature type="region of interest" description="Disordered" evidence="1">
    <location>
        <begin position="1"/>
        <end position="39"/>
    </location>
</feature>
<evidence type="ECO:0000313" key="3">
    <source>
        <dbReference type="Proteomes" id="UP000554482"/>
    </source>
</evidence>
<dbReference type="PANTHER" id="PTHR37248">
    <property type="entry name" value="TRANSLATION INITIATION FACTOR"/>
    <property type="match status" value="1"/>
</dbReference>
<gene>
    <name evidence="2" type="ORF">FRX31_006913</name>
</gene>
<dbReference type="Proteomes" id="UP000554482">
    <property type="component" value="Unassembled WGS sequence"/>
</dbReference>
<comment type="caution">
    <text evidence="2">The sequence shown here is derived from an EMBL/GenBank/DDBJ whole genome shotgun (WGS) entry which is preliminary data.</text>
</comment>
<dbReference type="PANTHER" id="PTHR37248:SF1">
    <property type="entry name" value="TRANSLATION INITIATION FACTOR"/>
    <property type="match status" value="1"/>
</dbReference>
<evidence type="ECO:0000313" key="2">
    <source>
        <dbReference type="EMBL" id="KAF5203502.1"/>
    </source>
</evidence>
<dbReference type="EMBL" id="JABWDY010006700">
    <property type="protein sequence ID" value="KAF5203502.1"/>
    <property type="molecule type" value="Genomic_DNA"/>
</dbReference>
<dbReference type="AlphaFoldDB" id="A0A7J6X574"/>
<reference evidence="2 3" key="1">
    <citation type="submission" date="2020-06" db="EMBL/GenBank/DDBJ databases">
        <title>Transcriptomic and genomic resources for Thalictrum thalictroides and T. hernandezii: Facilitating candidate gene discovery in an emerging model plant lineage.</title>
        <authorList>
            <person name="Arias T."/>
            <person name="Riano-Pachon D.M."/>
            <person name="Di Stilio V.S."/>
        </authorList>
    </citation>
    <scope>NUCLEOTIDE SEQUENCE [LARGE SCALE GENOMIC DNA]</scope>
    <source>
        <strain evidence="3">cv. WT478/WT964</strain>
        <tissue evidence="2">Leaves</tissue>
    </source>
</reference>
<feature type="compositionally biased region" description="Polar residues" evidence="1">
    <location>
        <begin position="17"/>
        <end position="27"/>
    </location>
</feature>
<dbReference type="OrthoDB" id="1920481at2759"/>
<keyword evidence="2" id="KW-0396">Initiation factor</keyword>
<accession>A0A7J6X574</accession>
<feature type="compositionally biased region" description="Basic residues" evidence="1">
    <location>
        <begin position="1"/>
        <end position="11"/>
    </location>
</feature>
<evidence type="ECO:0000256" key="1">
    <source>
        <dbReference type="SAM" id="MobiDB-lite"/>
    </source>
</evidence>
<protein>
    <submittedName>
        <fullName evidence="2">Translation initiation factor</fullName>
    </submittedName>
</protein>
<keyword evidence="2" id="KW-0648">Protein biosynthesis</keyword>
<proteinExistence type="predicted"/>
<name>A0A7J6X574_THATH</name>